<proteinExistence type="predicted"/>
<keyword evidence="1" id="KW-1133">Transmembrane helix</keyword>
<keyword evidence="3" id="KW-1185">Reference proteome</keyword>
<evidence type="ECO:0000313" key="2">
    <source>
        <dbReference type="EMBL" id="WAR26049.1"/>
    </source>
</evidence>
<organism evidence="2 3">
    <name type="scientific">Mya arenaria</name>
    <name type="common">Soft-shell clam</name>
    <dbReference type="NCBI Taxonomy" id="6604"/>
    <lineage>
        <taxon>Eukaryota</taxon>
        <taxon>Metazoa</taxon>
        <taxon>Spiralia</taxon>
        <taxon>Lophotrochozoa</taxon>
        <taxon>Mollusca</taxon>
        <taxon>Bivalvia</taxon>
        <taxon>Autobranchia</taxon>
        <taxon>Heteroconchia</taxon>
        <taxon>Euheterodonta</taxon>
        <taxon>Imparidentia</taxon>
        <taxon>Neoheterodontei</taxon>
        <taxon>Myida</taxon>
        <taxon>Myoidea</taxon>
        <taxon>Myidae</taxon>
        <taxon>Mya</taxon>
    </lineage>
</organism>
<gene>
    <name evidence="2" type="ORF">MAR_011753</name>
</gene>
<evidence type="ECO:0000313" key="3">
    <source>
        <dbReference type="Proteomes" id="UP001164746"/>
    </source>
</evidence>
<reference evidence="2" key="1">
    <citation type="submission" date="2022-11" db="EMBL/GenBank/DDBJ databases">
        <title>Centuries of genome instability and evolution in soft-shell clam transmissible cancer (bioRxiv).</title>
        <authorList>
            <person name="Hart S.F.M."/>
            <person name="Yonemitsu M.A."/>
            <person name="Giersch R.M."/>
            <person name="Beal B.F."/>
            <person name="Arriagada G."/>
            <person name="Davis B.W."/>
            <person name="Ostrander E.A."/>
            <person name="Goff S.P."/>
            <person name="Metzger M.J."/>
        </authorList>
    </citation>
    <scope>NUCLEOTIDE SEQUENCE</scope>
    <source>
        <strain evidence="2">MELC-2E11</strain>
        <tissue evidence="2">Siphon/mantle</tissue>
    </source>
</reference>
<dbReference type="Proteomes" id="UP001164746">
    <property type="component" value="Chromosome 14"/>
</dbReference>
<dbReference type="EMBL" id="CP111025">
    <property type="protein sequence ID" value="WAR26049.1"/>
    <property type="molecule type" value="Genomic_DNA"/>
</dbReference>
<keyword evidence="1" id="KW-0812">Transmembrane</keyword>
<accession>A0ABY7FY09</accession>
<evidence type="ECO:0000256" key="1">
    <source>
        <dbReference type="SAM" id="Phobius"/>
    </source>
</evidence>
<keyword evidence="1" id="KW-0472">Membrane</keyword>
<sequence>MLNSSSHEKHISVILIKSVDYIEDVTHLPVMLIIKIVDVFILYSVLNYEYFSTMEAVEEDSFVVKA</sequence>
<name>A0ABY7FY09_MYAAR</name>
<protein>
    <submittedName>
        <fullName evidence="2">Uncharacterized protein</fullName>
    </submittedName>
</protein>
<feature type="transmembrane region" description="Helical" evidence="1">
    <location>
        <begin position="28"/>
        <end position="46"/>
    </location>
</feature>